<dbReference type="InterPro" id="IPR006680">
    <property type="entry name" value="Amidohydro-rel"/>
</dbReference>
<dbReference type="GO" id="GO:0046872">
    <property type="term" value="F:metal ion binding"/>
    <property type="evidence" value="ECO:0007669"/>
    <property type="project" value="UniProtKB-KW"/>
</dbReference>
<feature type="binding site" evidence="7">
    <location>
        <position position="229"/>
    </location>
    <ligand>
        <name>substrate</name>
    </ligand>
</feature>
<keyword evidence="4 5" id="KW-0119">Carbohydrate metabolism</keyword>
<dbReference type="SUPFAM" id="SSF51556">
    <property type="entry name" value="Metallo-dependent hydrolases"/>
    <property type="match status" value="1"/>
</dbReference>
<feature type="binding site" evidence="8">
    <location>
        <position position="128"/>
    </location>
    <ligand>
        <name>Zn(2+)</name>
        <dbReference type="ChEBI" id="CHEBI:29105"/>
    </ligand>
</feature>
<evidence type="ECO:0000256" key="3">
    <source>
        <dbReference type="ARBA" id="ARBA00022801"/>
    </source>
</evidence>
<dbReference type="RefSeq" id="WP_111626794.1">
    <property type="nucleotide sequence ID" value="NZ_QLMC01000001.1"/>
</dbReference>
<evidence type="ECO:0000256" key="1">
    <source>
        <dbReference type="ARBA" id="ARBA00010716"/>
    </source>
</evidence>
<dbReference type="Proteomes" id="UP000248790">
    <property type="component" value="Unassembled WGS sequence"/>
</dbReference>
<feature type="binding site" evidence="8">
    <location>
        <position position="218"/>
    </location>
    <ligand>
        <name>Zn(2+)</name>
        <dbReference type="ChEBI" id="CHEBI:29105"/>
    </ligand>
</feature>
<feature type="binding site" evidence="7">
    <location>
        <begin position="307"/>
        <end position="309"/>
    </location>
    <ligand>
        <name>substrate</name>
    </ligand>
</feature>
<evidence type="ECO:0000256" key="7">
    <source>
        <dbReference type="PIRSR" id="PIRSR038994-2"/>
    </source>
</evidence>
<comment type="cofactor">
    <cofactor evidence="8">
        <name>a divalent metal cation</name>
        <dbReference type="ChEBI" id="CHEBI:60240"/>
    </cofactor>
    <text evidence="8">Binds 1 divalent metal cation per subunit.</text>
</comment>
<dbReference type="GO" id="GO:0008448">
    <property type="term" value="F:N-acetylglucosamine-6-phosphate deacetylase activity"/>
    <property type="evidence" value="ECO:0007669"/>
    <property type="project" value="InterPro"/>
</dbReference>
<feature type="active site" description="Proton donor/acceptor" evidence="6">
    <location>
        <position position="275"/>
    </location>
</feature>
<evidence type="ECO:0000259" key="9">
    <source>
        <dbReference type="Pfam" id="PF01979"/>
    </source>
</evidence>
<evidence type="ECO:0000256" key="8">
    <source>
        <dbReference type="PIRSR" id="PIRSR038994-3"/>
    </source>
</evidence>
<dbReference type="Gene3D" id="3.20.20.140">
    <property type="entry name" value="Metal-dependent hydrolases"/>
    <property type="match status" value="1"/>
</dbReference>
<evidence type="ECO:0000256" key="2">
    <source>
        <dbReference type="ARBA" id="ARBA00022723"/>
    </source>
</evidence>
<feature type="binding site" evidence="7">
    <location>
        <position position="139"/>
    </location>
    <ligand>
        <name>substrate</name>
    </ligand>
</feature>
<dbReference type="NCBIfam" id="TIGR00221">
    <property type="entry name" value="nagA"/>
    <property type="match status" value="1"/>
</dbReference>
<evidence type="ECO:0000256" key="6">
    <source>
        <dbReference type="PIRSR" id="PIRSR038994-1"/>
    </source>
</evidence>
<dbReference type="AlphaFoldDB" id="A0A327X6F5"/>
<name>A0A327X6F5_LARAB</name>
<proteinExistence type="inferred from homology"/>
<dbReference type="Pfam" id="PF01979">
    <property type="entry name" value="Amidohydro_1"/>
    <property type="match status" value="1"/>
</dbReference>
<dbReference type="InterPro" id="IPR011059">
    <property type="entry name" value="Metal-dep_hydrolase_composite"/>
</dbReference>
<feature type="binding site" evidence="8">
    <location>
        <position position="197"/>
    </location>
    <ligand>
        <name>Zn(2+)</name>
        <dbReference type="ChEBI" id="CHEBI:29105"/>
    </ligand>
</feature>
<dbReference type="PIRSF" id="PIRSF038994">
    <property type="entry name" value="NagA"/>
    <property type="match status" value="1"/>
</dbReference>
<dbReference type="GO" id="GO:0006046">
    <property type="term" value="P:N-acetylglucosamine catabolic process"/>
    <property type="evidence" value="ECO:0007669"/>
    <property type="project" value="TreeGrafter"/>
</dbReference>
<dbReference type="SUPFAM" id="SSF51338">
    <property type="entry name" value="Composite domain of metallo-dependent hydrolases"/>
    <property type="match status" value="1"/>
</dbReference>
<evidence type="ECO:0000313" key="10">
    <source>
        <dbReference type="EMBL" id="RAK02607.1"/>
    </source>
</evidence>
<sequence length="384" mass="41705">MQDFTLYNATVFTGNDVLHGASVRVANGLIQEVCTGGPNDADGIDLRGQWLVPGFVDLQLYGGSDVCLNESPTAETVAHIYQTHLKNGTTSVLPTLYSTSFDRTLKAVEAVRIGQKTAPNGVLGLHVEGPYINPEKRGVHSVTHVRPPVDAELDELLEKGREVIRILTVAPEIFHPEQLSRLLEQTRTTPIRLSVGHSNATYQQATAVFNAGIPLATHLYNAMRPFESREPGTVGAIFDHPTVRASIVADGFHCDWASIRVAKRLLNERLFLISDAMFANPPRPSHALEDLVIQYENGRYTNHEGKLAGSAITLLDAVRNGIQYVGLEPAEAFRMASTVPAEIMGLGNTLGKIQAGFVANLVVLTDALAVSEVIANGQFQNRSR</sequence>
<comment type="caution">
    <text evidence="10">The sequence shown here is derived from an EMBL/GenBank/DDBJ whole genome shotgun (WGS) entry which is preliminary data.</text>
</comment>
<reference evidence="10 11" key="1">
    <citation type="submission" date="2018-06" db="EMBL/GenBank/DDBJ databases">
        <title>Genomic Encyclopedia of Archaeal and Bacterial Type Strains, Phase II (KMG-II): from individual species to whole genera.</title>
        <authorList>
            <person name="Goeker M."/>
        </authorList>
    </citation>
    <scope>NUCLEOTIDE SEQUENCE [LARGE SCALE GENOMIC DNA]</scope>
    <source>
        <strain evidence="10 11">DSM 21851</strain>
    </source>
</reference>
<feature type="domain" description="Amidohydrolase-related" evidence="9">
    <location>
        <begin position="51"/>
        <end position="378"/>
    </location>
</feature>
<gene>
    <name evidence="10" type="ORF">LX87_00727</name>
</gene>
<feature type="binding site" evidence="7">
    <location>
        <begin position="221"/>
        <end position="222"/>
    </location>
    <ligand>
        <name>substrate</name>
    </ligand>
</feature>
<keyword evidence="2 8" id="KW-0479">Metal-binding</keyword>
<dbReference type="EMBL" id="QLMC01000001">
    <property type="protein sequence ID" value="RAK02607.1"/>
    <property type="molecule type" value="Genomic_DNA"/>
</dbReference>
<evidence type="ECO:0000256" key="4">
    <source>
        <dbReference type="ARBA" id="ARBA00023277"/>
    </source>
</evidence>
<protein>
    <submittedName>
        <fullName evidence="10">N-acetylglucosamine-6-phosphate deacetylase</fullName>
    </submittedName>
</protein>
<evidence type="ECO:0000313" key="11">
    <source>
        <dbReference type="Proteomes" id="UP000248790"/>
    </source>
</evidence>
<keyword evidence="11" id="KW-1185">Reference proteome</keyword>
<dbReference type="InterPro" id="IPR032466">
    <property type="entry name" value="Metal_Hydrolase"/>
</dbReference>
<accession>A0A327X6F5</accession>
<dbReference type="PANTHER" id="PTHR11113">
    <property type="entry name" value="N-ACETYLGLUCOSAMINE-6-PHOSPHATE DEACETYLASE"/>
    <property type="match status" value="1"/>
</dbReference>
<dbReference type="Gene3D" id="2.30.40.10">
    <property type="entry name" value="Urease, subunit C, domain 1"/>
    <property type="match status" value="1"/>
</dbReference>
<evidence type="ECO:0000256" key="5">
    <source>
        <dbReference type="PIRNR" id="PIRNR038994"/>
    </source>
</evidence>
<dbReference type="InterPro" id="IPR003764">
    <property type="entry name" value="GlcNAc_6-P_deAcase"/>
</dbReference>
<dbReference type="PANTHER" id="PTHR11113:SF14">
    <property type="entry name" value="N-ACETYLGLUCOSAMINE-6-PHOSPHATE DEACETYLASE"/>
    <property type="match status" value="1"/>
</dbReference>
<keyword evidence="3 5" id="KW-0378">Hydrolase</keyword>
<comment type="similarity">
    <text evidence="1 5">Belongs to the metallo-dependent hydrolases superfamily. NagA family.</text>
</comment>
<organism evidence="10 11">
    <name type="scientific">Larkinella arboricola</name>
    <dbReference type="NCBI Taxonomy" id="643671"/>
    <lineage>
        <taxon>Bacteria</taxon>
        <taxon>Pseudomonadati</taxon>
        <taxon>Bacteroidota</taxon>
        <taxon>Cytophagia</taxon>
        <taxon>Cytophagales</taxon>
        <taxon>Spirosomataceae</taxon>
        <taxon>Larkinella</taxon>
    </lineage>
</organism>
<dbReference type="OrthoDB" id="9776488at2"/>
<feature type="binding site" evidence="7">
    <location>
        <position position="253"/>
    </location>
    <ligand>
        <name>substrate</name>
    </ligand>
</feature>